<dbReference type="Pfam" id="PF08543">
    <property type="entry name" value="Phos_pyr_kin"/>
    <property type="match status" value="1"/>
</dbReference>
<dbReference type="Gene3D" id="3.40.225.10">
    <property type="entry name" value="Class II aldolase/adducin N-terminal domain"/>
    <property type="match status" value="1"/>
</dbReference>
<dbReference type="InterPro" id="IPR001969">
    <property type="entry name" value="Aspartic_peptidase_AS"/>
</dbReference>
<feature type="domain" description="Thiamine-phosphate synthase ThiN" evidence="6">
    <location>
        <begin position="279"/>
        <end position="442"/>
    </location>
</feature>
<evidence type="ECO:0000256" key="3">
    <source>
        <dbReference type="ARBA" id="ARBA00022777"/>
    </source>
</evidence>
<dbReference type="Gene3D" id="3.40.1190.20">
    <property type="match status" value="1"/>
</dbReference>
<keyword evidence="4" id="KW-0067">ATP-binding</keyword>
<dbReference type="STRING" id="1267564.SAMN05192561_101913"/>
<dbReference type="PANTHER" id="PTHR20858">
    <property type="entry name" value="PHOSPHOMETHYLPYRIMIDINE KINASE"/>
    <property type="match status" value="1"/>
</dbReference>
<dbReference type="AlphaFoldDB" id="A0A1H6I342"/>
<evidence type="ECO:0000256" key="2">
    <source>
        <dbReference type="ARBA" id="ARBA00022741"/>
    </source>
</evidence>
<evidence type="ECO:0000313" key="8">
    <source>
        <dbReference type="Proteomes" id="UP000199215"/>
    </source>
</evidence>
<keyword evidence="8" id="KW-1185">Reference proteome</keyword>
<dbReference type="SUPFAM" id="SSF53639">
    <property type="entry name" value="AraD/HMP-PK domain-like"/>
    <property type="match status" value="1"/>
</dbReference>
<gene>
    <name evidence="7" type="ORF">SAMN05192561_101913</name>
</gene>
<dbReference type="CDD" id="cd01169">
    <property type="entry name" value="HMPP_kinase"/>
    <property type="match status" value="1"/>
</dbReference>
<dbReference type="InterPro" id="IPR004399">
    <property type="entry name" value="HMP/HMP-P_kinase_dom"/>
</dbReference>
<dbReference type="PANTHER" id="PTHR20858:SF17">
    <property type="entry name" value="HYDROXYMETHYLPYRIMIDINE_PHOSPHOMETHYLPYRIMIDINE KINASE THI20-RELATED"/>
    <property type="match status" value="1"/>
</dbReference>
<dbReference type="OrthoDB" id="43786at2157"/>
<keyword evidence="1" id="KW-0808">Transferase</keyword>
<dbReference type="Proteomes" id="UP000199215">
    <property type="component" value="Unassembled WGS sequence"/>
</dbReference>
<evidence type="ECO:0000259" key="6">
    <source>
        <dbReference type="Pfam" id="PF10120"/>
    </source>
</evidence>
<dbReference type="GO" id="GO:0005524">
    <property type="term" value="F:ATP binding"/>
    <property type="evidence" value="ECO:0007669"/>
    <property type="project" value="UniProtKB-KW"/>
</dbReference>
<dbReference type="FunFam" id="3.40.1190.20:FF:000003">
    <property type="entry name" value="Phosphomethylpyrimidine kinase ThiD"/>
    <property type="match status" value="1"/>
</dbReference>
<dbReference type="InterPro" id="IPR013749">
    <property type="entry name" value="PM/HMP-P_kinase-1"/>
</dbReference>
<dbReference type="GO" id="GO:0004190">
    <property type="term" value="F:aspartic-type endopeptidase activity"/>
    <property type="evidence" value="ECO:0007669"/>
    <property type="project" value="InterPro"/>
</dbReference>
<reference evidence="7 8" key="1">
    <citation type="submission" date="2016-10" db="EMBL/GenBank/DDBJ databases">
        <authorList>
            <person name="de Groot N.N."/>
        </authorList>
    </citation>
    <scope>NUCLEOTIDE SEQUENCE [LARGE SCALE GENOMIC DNA]</scope>
    <source>
        <strain evidence="7 8">IBRC-M10418</strain>
    </source>
</reference>
<dbReference type="GO" id="GO:0005829">
    <property type="term" value="C:cytosol"/>
    <property type="evidence" value="ECO:0007669"/>
    <property type="project" value="TreeGrafter"/>
</dbReference>
<dbReference type="EMBL" id="FNWU01000001">
    <property type="protein sequence ID" value="SEH42505.1"/>
    <property type="molecule type" value="Genomic_DNA"/>
</dbReference>
<dbReference type="GO" id="GO:0008972">
    <property type="term" value="F:phosphomethylpyrimidine kinase activity"/>
    <property type="evidence" value="ECO:0007669"/>
    <property type="project" value="InterPro"/>
</dbReference>
<organism evidence="7 8">
    <name type="scientific">Halopenitus malekzadehii</name>
    <dbReference type="NCBI Taxonomy" id="1267564"/>
    <lineage>
        <taxon>Archaea</taxon>
        <taxon>Methanobacteriati</taxon>
        <taxon>Methanobacteriota</taxon>
        <taxon>Stenosarchaea group</taxon>
        <taxon>Halobacteria</taxon>
        <taxon>Halobacteriales</taxon>
        <taxon>Haloferacaceae</taxon>
        <taxon>Halopenitus</taxon>
    </lineage>
</organism>
<dbReference type="GO" id="GO:0006508">
    <property type="term" value="P:proteolysis"/>
    <property type="evidence" value="ECO:0007669"/>
    <property type="project" value="InterPro"/>
</dbReference>
<dbReference type="RefSeq" id="WP_092814861.1">
    <property type="nucleotide sequence ID" value="NZ_FNWU01000001.1"/>
</dbReference>
<dbReference type="Pfam" id="PF10120">
    <property type="entry name" value="ThiN"/>
    <property type="match status" value="1"/>
</dbReference>
<dbReference type="PROSITE" id="PS00141">
    <property type="entry name" value="ASP_PROTEASE"/>
    <property type="match status" value="1"/>
</dbReference>
<sequence>MRDPAPETRPVVLTVAGSDSGGGAGVQADLKTIEACGGFGTSAVTAITAQHTRGVESTHVVPVTEVTAQIDAVCEDIDVDVLKTGMLATEPIVDRVAEHAADLDVPAVVDPVLVAASGDRLLDPGAETAYEDLLAAATLATPNAAEAEVLTGVEVTDVERAVTAGQALLDTGVDAVLVTGGHVPGDVVRDVLVTPDGTETFTHPRVDTDATHGSGCTLASAIATQLARGDPLTEAVSAGTDLLERAVRYHHDVGGGPGTVHHLAALRERAARTPTREAVEEVVHEFVSADVGRVVPEVGMNVVGATPYAETPGETAAVEGRISRTPSGIAPNRGVRFGASSHVARLLLTAREHDPTLRFAVNCRFDEGIEAAFTAIDAPVVEVDRREEPAPDEEGSTMGWVARRAFDRVSGTPAVVYDRGDVGKEAITRVLAPDAETAVSRVHTLANRAE</sequence>
<proteinExistence type="predicted"/>
<evidence type="ECO:0000256" key="4">
    <source>
        <dbReference type="ARBA" id="ARBA00022840"/>
    </source>
</evidence>
<dbReference type="InterPro" id="IPR036409">
    <property type="entry name" value="Aldolase_II/adducin_N_sf"/>
</dbReference>
<name>A0A1H6I342_9EURY</name>
<evidence type="ECO:0000259" key="5">
    <source>
        <dbReference type="Pfam" id="PF08543"/>
    </source>
</evidence>
<keyword evidence="3 7" id="KW-0418">Kinase</keyword>
<dbReference type="InterPro" id="IPR029056">
    <property type="entry name" value="Ribokinase-like"/>
</dbReference>
<evidence type="ECO:0000256" key="1">
    <source>
        <dbReference type="ARBA" id="ARBA00022679"/>
    </source>
</evidence>
<dbReference type="GO" id="GO:0009228">
    <property type="term" value="P:thiamine biosynthetic process"/>
    <property type="evidence" value="ECO:0007669"/>
    <property type="project" value="InterPro"/>
</dbReference>
<keyword evidence="2" id="KW-0547">Nucleotide-binding</keyword>
<feature type="domain" description="Pyridoxamine kinase/Phosphomethylpyrimidine kinase" evidence="5">
    <location>
        <begin position="19"/>
        <end position="261"/>
    </location>
</feature>
<dbReference type="InterPro" id="IPR019293">
    <property type="entry name" value="ThiN"/>
</dbReference>
<accession>A0A1H6I342</accession>
<dbReference type="GO" id="GO:0008902">
    <property type="term" value="F:hydroxymethylpyrimidine kinase activity"/>
    <property type="evidence" value="ECO:0007669"/>
    <property type="project" value="TreeGrafter"/>
</dbReference>
<evidence type="ECO:0000313" key="7">
    <source>
        <dbReference type="EMBL" id="SEH42505.1"/>
    </source>
</evidence>
<protein>
    <submittedName>
        <fullName evidence="7">Hydroxymethylpyrimidine/phosphomethylpyrimidine kinase</fullName>
    </submittedName>
</protein>
<dbReference type="NCBIfam" id="TIGR00097">
    <property type="entry name" value="HMP-P_kinase"/>
    <property type="match status" value="1"/>
</dbReference>
<dbReference type="SUPFAM" id="SSF53613">
    <property type="entry name" value="Ribokinase-like"/>
    <property type="match status" value="1"/>
</dbReference>